<dbReference type="InterPro" id="IPR036388">
    <property type="entry name" value="WH-like_DNA-bd_sf"/>
</dbReference>
<dbReference type="PANTHER" id="PTHR43022">
    <property type="entry name" value="PROTEIN SMF"/>
    <property type="match status" value="1"/>
</dbReference>
<reference evidence="4" key="1">
    <citation type="submission" date="2022-09" db="EMBL/GenBank/DDBJ databases">
        <title>Rhodovastum sp. nov. RN2-1 isolated from soil in Seongnam, South Korea.</title>
        <authorList>
            <person name="Le N.T."/>
        </authorList>
    </citation>
    <scope>NUCLEOTIDE SEQUENCE</scope>
    <source>
        <strain evidence="4">RN2-1</strain>
    </source>
</reference>
<evidence type="ECO:0000256" key="1">
    <source>
        <dbReference type="ARBA" id="ARBA00006525"/>
    </source>
</evidence>
<comment type="caution">
    <text evidence="4">The sequence shown here is derived from an EMBL/GenBank/DDBJ whole genome shotgun (WGS) entry which is preliminary data.</text>
</comment>
<dbReference type="InterPro" id="IPR057666">
    <property type="entry name" value="DrpA_SLOG"/>
</dbReference>
<sequence length="386" mass="39903">MRVDPERDMIDRLRLARTDGVGPVAYRRLLRRFGSAAAALDALPGLARAGGRATPPEIPPPAVALREIERVRKLGARLLFLDRSDYPPLLALLDDAPPVIAVLGDASATAARSVAVVGSRNASANGQRIAESMAEELAAAGLVVVSGLARGIDAAAHAGALHAGRTVACVAGGIDVVYPSENAALQARIAAGGAVVAEAPPGTAPQARHFPRRNRIIAGLSLGVVVVEAAPRSGSLITARLAVEANRDVFAVPGSPLDPRCRGSNGLLREGAVLAETAADVLEHLREGISRSPLFARDAPQGPPRGLREPLAAIDEQPDMAPEELLQARSEVLGLLGPAPTAVDDLIRRCQFSAAAVMSVLLDLEIAGRVEALPGNRVALLGEPGV</sequence>
<dbReference type="Proteomes" id="UP001165679">
    <property type="component" value="Unassembled WGS sequence"/>
</dbReference>
<keyword evidence="5" id="KW-1185">Reference proteome</keyword>
<dbReference type="InterPro" id="IPR041614">
    <property type="entry name" value="DprA_WH"/>
</dbReference>
<reference evidence="4" key="2">
    <citation type="submission" date="2022-10" db="EMBL/GenBank/DDBJ databases">
        <authorList>
            <person name="Trinh H.N."/>
        </authorList>
    </citation>
    <scope>NUCLEOTIDE SEQUENCE</scope>
    <source>
        <strain evidence="4">RN2-1</strain>
    </source>
</reference>
<accession>A0AA41YKZ0</accession>
<name>A0AA41YKZ0_9PROT</name>
<protein>
    <submittedName>
        <fullName evidence="4">DNA-processing protein DprA</fullName>
    </submittedName>
</protein>
<evidence type="ECO:0000259" key="3">
    <source>
        <dbReference type="Pfam" id="PF17782"/>
    </source>
</evidence>
<dbReference type="Pfam" id="PF21102">
    <property type="entry name" value="DprA_N"/>
    <property type="match status" value="1"/>
</dbReference>
<dbReference type="InterPro" id="IPR003488">
    <property type="entry name" value="DprA"/>
</dbReference>
<dbReference type="Gene3D" id="1.10.10.10">
    <property type="entry name" value="Winged helix-like DNA-binding domain superfamily/Winged helix DNA-binding domain"/>
    <property type="match status" value="1"/>
</dbReference>
<dbReference type="AlphaFoldDB" id="A0AA41YKZ0"/>
<feature type="domain" description="Smf/DprA SLOG" evidence="2">
    <location>
        <begin position="78"/>
        <end position="285"/>
    </location>
</feature>
<feature type="domain" description="DprA winged helix" evidence="3">
    <location>
        <begin position="317"/>
        <end position="376"/>
    </location>
</feature>
<dbReference type="NCBIfam" id="TIGR00732">
    <property type="entry name" value="dprA"/>
    <property type="match status" value="1"/>
</dbReference>
<dbReference type="Pfam" id="PF02481">
    <property type="entry name" value="DNA_processg_A"/>
    <property type="match status" value="1"/>
</dbReference>
<dbReference type="GO" id="GO:0009294">
    <property type="term" value="P:DNA-mediated transformation"/>
    <property type="evidence" value="ECO:0007669"/>
    <property type="project" value="InterPro"/>
</dbReference>
<proteinExistence type="inferred from homology"/>
<evidence type="ECO:0000259" key="2">
    <source>
        <dbReference type="Pfam" id="PF02481"/>
    </source>
</evidence>
<evidence type="ECO:0000313" key="5">
    <source>
        <dbReference type="Proteomes" id="UP001165679"/>
    </source>
</evidence>
<comment type="similarity">
    <text evidence="1">Belongs to the DprA/Smf family.</text>
</comment>
<dbReference type="Gene3D" id="3.40.50.450">
    <property type="match status" value="1"/>
</dbReference>
<gene>
    <name evidence="4" type="primary">dprA</name>
    <name evidence="4" type="ORF">OL599_14055</name>
</gene>
<dbReference type="SUPFAM" id="SSF102405">
    <property type="entry name" value="MCP/YpsA-like"/>
    <property type="match status" value="1"/>
</dbReference>
<organism evidence="4 5">
    <name type="scientific">Limobrevibacterium gyesilva</name>
    <dbReference type="NCBI Taxonomy" id="2991712"/>
    <lineage>
        <taxon>Bacteria</taxon>
        <taxon>Pseudomonadati</taxon>
        <taxon>Pseudomonadota</taxon>
        <taxon>Alphaproteobacteria</taxon>
        <taxon>Acetobacterales</taxon>
        <taxon>Acetobacteraceae</taxon>
        <taxon>Limobrevibacterium</taxon>
    </lineage>
</organism>
<dbReference type="Pfam" id="PF17782">
    <property type="entry name" value="WHD_DprA"/>
    <property type="match status" value="1"/>
</dbReference>
<dbReference type="RefSeq" id="WP_264714426.1">
    <property type="nucleotide sequence ID" value="NZ_JAPDNT010000011.1"/>
</dbReference>
<dbReference type="EMBL" id="JAPDNT010000011">
    <property type="protein sequence ID" value="MCW3475701.1"/>
    <property type="molecule type" value="Genomic_DNA"/>
</dbReference>
<dbReference type="PANTHER" id="PTHR43022:SF1">
    <property type="entry name" value="PROTEIN SMF"/>
    <property type="match status" value="1"/>
</dbReference>
<evidence type="ECO:0000313" key="4">
    <source>
        <dbReference type="EMBL" id="MCW3475701.1"/>
    </source>
</evidence>